<proteinExistence type="inferred from homology"/>
<feature type="domain" description="FAD/NAD(P)-binding" evidence="5">
    <location>
        <begin position="7"/>
        <end position="286"/>
    </location>
</feature>
<dbReference type="PRINTS" id="PR00368">
    <property type="entry name" value="FADPNR"/>
</dbReference>
<keyword evidence="8" id="KW-1185">Reference proteome</keyword>
<dbReference type="PRINTS" id="PR00411">
    <property type="entry name" value="PNDRDTASEI"/>
</dbReference>
<comment type="caution">
    <text evidence="6">The sequence shown here is derived from an EMBL/GenBank/DDBJ whole genome shotgun (WGS) entry which is preliminary data.</text>
</comment>
<reference evidence="6 8" key="1">
    <citation type="journal article" date="2019" name="Nat. Ecol. Evol.">
        <title>Megaphylogeny resolves global patterns of mushroom evolution.</title>
        <authorList>
            <person name="Varga T."/>
            <person name="Krizsan K."/>
            <person name="Foldi C."/>
            <person name="Dima B."/>
            <person name="Sanchez-Garcia M."/>
            <person name="Sanchez-Ramirez S."/>
            <person name="Szollosi G.J."/>
            <person name="Szarkandi J.G."/>
            <person name="Papp V."/>
            <person name="Albert L."/>
            <person name="Andreopoulos W."/>
            <person name="Angelini C."/>
            <person name="Antonin V."/>
            <person name="Barry K.W."/>
            <person name="Bougher N.L."/>
            <person name="Buchanan P."/>
            <person name="Buyck B."/>
            <person name="Bense V."/>
            <person name="Catcheside P."/>
            <person name="Chovatia M."/>
            <person name="Cooper J."/>
            <person name="Damon W."/>
            <person name="Desjardin D."/>
            <person name="Finy P."/>
            <person name="Geml J."/>
            <person name="Haridas S."/>
            <person name="Hughes K."/>
            <person name="Justo A."/>
            <person name="Karasinski D."/>
            <person name="Kautmanova I."/>
            <person name="Kiss B."/>
            <person name="Kocsube S."/>
            <person name="Kotiranta H."/>
            <person name="LaButti K.M."/>
            <person name="Lechner B.E."/>
            <person name="Liimatainen K."/>
            <person name="Lipzen A."/>
            <person name="Lukacs Z."/>
            <person name="Mihaltcheva S."/>
            <person name="Morgado L.N."/>
            <person name="Niskanen T."/>
            <person name="Noordeloos M.E."/>
            <person name="Ohm R.A."/>
            <person name="Ortiz-Santana B."/>
            <person name="Ovrebo C."/>
            <person name="Racz N."/>
            <person name="Riley R."/>
            <person name="Savchenko A."/>
            <person name="Shiryaev A."/>
            <person name="Soop K."/>
            <person name="Spirin V."/>
            <person name="Szebenyi C."/>
            <person name="Tomsovsky M."/>
            <person name="Tulloss R.E."/>
            <person name="Uehling J."/>
            <person name="Grigoriev I.V."/>
            <person name="Vagvolgyi C."/>
            <person name="Papp T."/>
            <person name="Martin F.M."/>
            <person name="Miettinen O."/>
            <person name="Hibbett D.S."/>
            <person name="Nagy L.G."/>
        </authorList>
    </citation>
    <scope>NUCLEOTIDE SEQUENCE [LARGE SCALE GENOMIC DNA]</scope>
    <source>
        <strain evidence="6 8">FP101781</strain>
    </source>
</reference>
<evidence type="ECO:0000256" key="3">
    <source>
        <dbReference type="ARBA" id="ARBA00022827"/>
    </source>
</evidence>
<dbReference type="InterPro" id="IPR023753">
    <property type="entry name" value="FAD/NAD-binding_dom"/>
</dbReference>
<name>A0A4Y7SWI1_COPMI</name>
<evidence type="ECO:0000313" key="7">
    <source>
        <dbReference type="EMBL" id="TEB27496.1"/>
    </source>
</evidence>
<gene>
    <name evidence="7" type="ORF">FA13DRAFT_1736342</name>
    <name evidence="6" type="ORF">FA13DRAFT_1737721</name>
</gene>
<dbReference type="AlphaFoldDB" id="A0A4Y7SWI1"/>
<dbReference type="PANTHER" id="PTHR43735:SF3">
    <property type="entry name" value="FERROPTOSIS SUPPRESSOR PROTEIN 1"/>
    <property type="match status" value="1"/>
</dbReference>
<dbReference type="STRING" id="71717.A0A4Y7SWI1"/>
<evidence type="ECO:0000313" key="6">
    <source>
        <dbReference type="EMBL" id="TEB26071.1"/>
    </source>
</evidence>
<dbReference type="SUPFAM" id="SSF51905">
    <property type="entry name" value="FAD/NAD(P)-binding domain"/>
    <property type="match status" value="1"/>
</dbReference>
<keyword evidence="2" id="KW-0285">Flavoprotein</keyword>
<dbReference type="Proteomes" id="UP000298030">
    <property type="component" value="Unassembled WGS sequence"/>
</dbReference>
<dbReference type="OrthoDB" id="202203at2759"/>
<dbReference type="EMBL" id="QPFP01000039">
    <property type="protein sequence ID" value="TEB27496.1"/>
    <property type="molecule type" value="Genomic_DNA"/>
</dbReference>
<comment type="similarity">
    <text evidence="1">Belongs to the FAD-dependent oxidoreductase family.</text>
</comment>
<dbReference type="GO" id="GO:0004174">
    <property type="term" value="F:electron-transferring-flavoprotein dehydrogenase activity"/>
    <property type="evidence" value="ECO:0007669"/>
    <property type="project" value="TreeGrafter"/>
</dbReference>
<keyword evidence="3" id="KW-0274">FAD</keyword>
<dbReference type="GO" id="GO:0005737">
    <property type="term" value="C:cytoplasm"/>
    <property type="evidence" value="ECO:0007669"/>
    <property type="project" value="TreeGrafter"/>
</dbReference>
<sequence>MSKERQNIVILGAGAFGVATAREIAPKLDTTRYRLIVINPRPYYVHLPGFIRTSVTAEGKLEEQVLIEYGNFLNGKGELKIAKVASFTSTKEGGEVVLSSGEKVPYSVLVVAPGSLWEGPLELPDQPEEVTQHINEWRAKIEKADSILLAGGGAVGIEFAGEIKDFFPRKSVTIVHGQDQLLNDAYPEKFRTKALQRIQKTGTEVVLDDYVDVTEPSEDGTVTTRKGKKIRASLIIPTRGGRPNTSVVASSLGDDTLTSSGHVKVQPTLQVPNHPRIFAAGDIIEWKEQKQAGKSGGHASIIAKNVFALLANSPVSTPYKGAPEMIVVTVGRTGGLAYMALLWGLTFGDWFSAKVKSRTLLVDMMKGKFELGKQ</sequence>
<evidence type="ECO:0000256" key="1">
    <source>
        <dbReference type="ARBA" id="ARBA00006442"/>
    </source>
</evidence>
<evidence type="ECO:0000256" key="2">
    <source>
        <dbReference type="ARBA" id="ARBA00022630"/>
    </source>
</evidence>
<evidence type="ECO:0000259" key="5">
    <source>
        <dbReference type="Pfam" id="PF07992"/>
    </source>
</evidence>
<evidence type="ECO:0000256" key="4">
    <source>
        <dbReference type="ARBA" id="ARBA00023002"/>
    </source>
</evidence>
<dbReference type="Pfam" id="PF07992">
    <property type="entry name" value="Pyr_redox_2"/>
    <property type="match status" value="1"/>
</dbReference>
<keyword evidence="4" id="KW-0560">Oxidoreductase</keyword>
<accession>A0A4Y7SWI1</accession>
<dbReference type="GO" id="GO:0050660">
    <property type="term" value="F:flavin adenine dinucleotide binding"/>
    <property type="evidence" value="ECO:0007669"/>
    <property type="project" value="TreeGrafter"/>
</dbReference>
<dbReference type="Gene3D" id="3.50.50.100">
    <property type="match status" value="1"/>
</dbReference>
<dbReference type="EMBL" id="QPFP01000051">
    <property type="protein sequence ID" value="TEB26071.1"/>
    <property type="molecule type" value="Genomic_DNA"/>
</dbReference>
<evidence type="ECO:0000313" key="8">
    <source>
        <dbReference type="Proteomes" id="UP000298030"/>
    </source>
</evidence>
<organism evidence="6 8">
    <name type="scientific">Coprinellus micaceus</name>
    <name type="common">Glistening ink-cap mushroom</name>
    <name type="synonym">Coprinus micaceus</name>
    <dbReference type="NCBI Taxonomy" id="71717"/>
    <lineage>
        <taxon>Eukaryota</taxon>
        <taxon>Fungi</taxon>
        <taxon>Dikarya</taxon>
        <taxon>Basidiomycota</taxon>
        <taxon>Agaricomycotina</taxon>
        <taxon>Agaricomycetes</taxon>
        <taxon>Agaricomycetidae</taxon>
        <taxon>Agaricales</taxon>
        <taxon>Agaricineae</taxon>
        <taxon>Psathyrellaceae</taxon>
        <taxon>Coprinellus</taxon>
    </lineage>
</organism>
<protein>
    <submittedName>
        <fullName evidence="6">FAD/NAD(P)-binding domain-containing protein</fullName>
    </submittedName>
</protein>
<dbReference type="InterPro" id="IPR036188">
    <property type="entry name" value="FAD/NAD-bd_sf"/>
</dbReference>
<dbReference type="PANTHER" id="PTHR43735">
    <property type="entry name" value="APOPTOSIS-INDUCING FACTOR 1"/>
    <property type="match status" value="1"/>
</dbReference>